<dbReference type="AlphaFoldDB" id="A0AAV2AL39"/>
<evidence type="ECO:0000313" key="1">
    <source>
        <dbReference type="EMBL" id="CAL1284391.1"/>
    </source>
</evidence>
<proteinExistence type="predicted"/>
<sequence>MLQTRNSKRLAQKRDAKSVKDKLLAKCEGTSLNQNVKESKRNLNRACKQILQREILKEKDKICNDINTKKKALVKSTSKSSVRLMDNKLKNNESKKIKEALNSKKNIKIDKENNLSQNQVPLPVPLKEISKTKTNSTRKITNYFPLKIISDNAVSHVPIWAVGKNLPQKQTKKRFRASDIYNIEKDEDLMNESPVKMKKITTVKK</sequence>
<reference evidence="1 2" key="1">
    <citation type="submission" date="2024-04" db="EMBL/GenBank/DDBJ databases">
        <authorList>
            <person name="Rising A."/>
            <person name="Reimegard J."/>
            <person name="Sonavane S."/>
            <person name="Akerstrom W."/>
            <person name="Nylinder S."/>
            <person name="Hedman E."/>
            <person name="Kallberg Y."/>
        </authorList>
    </citation>
    <scope>NUCLEOTIDE SEQUENCE [LARGE SCALE GENOMIC DNA]</scope>
</reference>
<protein>
    <submittedName>
        <fullName evidence="1">Uncharacterized protein</fullName>
    </submittedName>
</protein>
<comment type="caution">
    <text evidence="1">The sequence shown here is derived from an EMBL/GenBank/DDBJ whole genome shotgun (WGS) entry which is preliminary data.</text>
</comment>
<keyword evidence="2" id="KW-1185">Reference proteome</keyword>
<name>A0AAV2AL39_9ARAC</name>
<accession>A0AAV2AL39</accession>
<dbReference type="EMBL" id="CAXIEN010000178">
    <property type="protein sequence ID" value="CAL1284391.1"/>
    <property type="molecule type" value="Genomic_DNA"/>
</dbReference>
<gene>
    <name evidence="1" type="ORF">LARSCL_LOCUS13120</name>
</gene>
<dbReference type="Proteomes" id="UP001497382">
    <property type="component" value="Unassembled WGS sequence"/>
</dbReference>
<evidence type="ECO:0000313" key="2">
    <source>
        <dbReference type="Proteomes" id="UP001497382"/>
    </source>
</evidence>
<feature type="non-terminal residue" evidence="1">
    <location>
        <position position="205"/>
    </location>
</feature>
<organism evidence="1 2">
    <name type="scientific">Larinioides sclopetarius</name>
    <dbReference type="NCBI Taxonomy" id="280406"/>
    <lineage>
        <taxon>Eukaryota</taxon>
        <taxon>Metazoa</taxon>
        <taxon>Ecdysozoa</taxon>
        <taxon>Arthropoda</taxon>
        <taxon>Chelicerata</taxon>
        <taxon>Arachnida</taxon>
        <taxon>Araneae</taxon>
        <taxon>Araneomorphae</taxon>
        <taxon>Entelegynae</taxon>
        <taxon>Araneoidea</taxon>
        <taxon>Araneidae</taxon>
        <taxon>Larinioides</taxon>
    </lineage>
</organism>